<dbReference type="GeneID" id="91152255"/>
<gene>
    <name evidence="5" type="ORF">ABID08_006054</name>
</gene>
<evidence type="ECO:0000313" key="5">
    <source>
        <dbReference type="EMBL" id="MET3758671.1"/>
    </source>
</evidence>
<evidence type="ECO:0000256" key="2">
    <source>
        <dbReference type="ARBA" id="ARBA00023125"/>
    </source>
</evidence>
<dbReference type="Pfam" id="PF00392">
    <property type="entry name" value="GntR"/>
    <property type="match status" value="1"/>
</dbReference>
<dbReference type="SMART" id="SM00345">
    <property type="entry name" value="HTH_GNTR"/>
    <property type="match status" value="1"/>
</dbReference>
<dbReference type="SUPFAM" id="SSF46785">
    <property type="entry name" value="Winged helix' DNA-binding domain"/>
    <property type="match status" value="1"/>
</dbReference>
<dbReference type="InterPro" id="IPR000524">
    <property type="entry name" value="Tscrpt_reg_HTH_GntR"/>
</dbReference>
<dbReference type="PROSITE" id="PS50949">
    <property type="entry name" value="HTH_GNTR"/>
    <property type="match status" value="1"/>
</dbReference>
<dbReference type="Gene3D" id="1.10.10.10">
    <property type="entry name" value="Winged helix-like DNA-binding domain superfamily/Winged helix DNA-binding domain"/>
    <property type="match status" value="1"/>
</dbReference>
<feature type="domain" description="HTH gntR-type" evidence="4">
    <location>
        <begin position="3"/>
        <end position="70"/>
    </location>
</feature>
<accession>A0ABV2MQE3</accession>
<dbReference type="EMBL" id="JBEPMY010000033">
    <property type="protein sequence ID" value="MET3758671.1"/>
    <property type="molecule type" value="Genomic_DNA"/>
</dbReference>
<dbReference type="Proteomes" id="UP001549077">
    <property type="component" value="Unassembled WGS sequence"/>
</dbReference>
<name>A0ABV2MQE3_9HYPH</name>
<evidence type="ECO:0000256" key="3">
    <source>
        <dbReference type="ARBA" id="ARBA00023163"/>
    </source>
</evidence>
<dbReference type="RefSeq" id="WP_168302281.1">
    <property type="nucleotide sequence ID" value="NZ_CP071608.1"/>
</dbReference>
<comment type="caution">
    <text evidence="5">The sequence shown here is derived from an EMBL/GenBank/DDBJ whole genome shotgun (WGS) entry which is preliminary data.</text>
</comment>
<keyword evidence="2 5" id="KW-0238">DNA-binding</keyword>
<dbReference type="InterPro" id="IPR036388">
    <property type="entry name" value="WH-like_DNA-bd_sf"/>
</dbReference>
<reference evidence="5 6" key="1">
    <citation type="submission" date="2024-06" db="EMBL/GenBank/DDBJ databases">
        <title>Genomic Encyclopedia of Type Strains, Phase IV (KMG-IV): sequencing the most valuable type-strain genomes for metagenomic binning, comparative biology and taxonomic classification.</title>
        <authorList>
            <person name="Goeker M."/>
        </authorList>
    </citation>
    <scope>NUCLEOTIDE SEQUENCE [LARGE SCALE GENOMIC DNA]</scope>
    <source>
        <strain evidence="5 6">DSM 29288</strain>
    </source>
</reference>
<sequence>MIHQTSRPAYQALKRKIVDGELPFGAPITVRALESELGFSAIPIREALIALAAEDLIDFYPGRGFFNKRLDAESIALRLEFLQNLLLASAATLPHGRKNLVRKRLLDDGIRLREPANSVFESVKLITDIIDTYFAHPTAIFTRTAIAQCARYLVIDGEKHGPEGEIGKAAFSYLWLASSRQPVPLTERLQIFFEVRKQRMADTIQAVKERDLLAGHPMVFSGASF</sequence>
<dbReference type="PANTHER" id="PTHR43537">
    <property type="entry name" value="TRANSCRIPTIONAL REGULATOR, GNTR FAMILY"/>
    <property type="match status" value="1"/>
</dbReference>
<evidence type="ECO:0000259" key="4">
    <source>
        <dbReference type="PROSITE" id="PS50949"/>
    </source>
</evidence>
<organism evidence="5 6">
    <name type="scientific">Rhizobium binae</name>
    <dbReference type="NCBI Taxonomy" id="1138190"/>
    <lineage>
        <taxon>Bacteria</taxon>
        <taxon>Pseudomonadati</taxon>
        <taxon>Pseudomonadota</taxon>
        <taxon>Alphaproteobacteria</taxon>
        <taxon>Hyphomicrobiales</taxon>
        <taxon>Rhizobiaceae</taxon>
        <taxon>Rhizobium/Agrobacterium group</taxon>
        <taxon>Rhizobium</taxon>
    </lineage>
</organism>
<keyword evidence="6" id="KW-1185">Reference proteome</keyword>
<proteinExistence type="predicted"/>
<dbReference type="GO" id="GO:0003677">
    <property type="term" value="F:DNA binding"/>
    <property type="evidence" value="ECO:0007669"/>
    <property type="project" value="UniProtKB-KW"/>
</dbReference>
<dbReference type="PANTHER" id="PTHR43537:SF5">
    <property type="entry name" value="UXU OPERON TRANSCRIPTIONAL REGULATOR"/>
    <property type="match status" value="1"/>
</dbReference>
<dbReference type="InterPro" id="IPR036390">
    <property type="entry name" value="WH_DNA-bd_sf"/>
</dbReference>
<keyword evidence="1" id="KW-0805">Transcription regulation</keyword>
<keyword evidence="3" id="KW-0804">Transcription</keyword>
<evidence type="ECO:0000256" key="1">
    <source>
        <dbReference type="ARBA" id="ARBA00023015"/>
    </source>
</evidence>
<evidence type="ECO:0000313" key="6">
    <source>
        <dbReference type="Proteomes" id="UP001549077"/>
    </source>
</evidence>
<protein>
    <submittedName>
        <fullName evidence="5">DNA-binding transcriptional regulator YhcF (GntR family)</fullName>
    </submittedName>
</protein>